<dbReference type="Proteomes" id="UP000316621">
    <property type="component" value="Chromosome 1"/>
</dbReference>
<name>A0A4Y7I6N9_PAPSO</name>
<proteinExistence type="predicted"/>
<gene>
    <name evidence="1" type="ORF">C5167_036449</name>
</gene>
<protein>
    <submittedName>
        <fullName evidence="1">Uncharacterized protein</fullName>
    </submittedName>
</protein>
<organism evidence="1 2">
    <name type="scientific">Papaver somniferum</name>
    <name type="common">Opium poppy</name>
    <dbReference type="NCBI Taxonomy" id="3469"/>
    <lineage>
        <taxon>Eukaryota</taxon>
        <taxon>Viridiplantae</taxon>
        <taxon>Streptophyta</taxon>
        <taxon>Embryophyta</taxon>
        <taxon>Tracheophyta</taxon>
        <taxon>Spermatophyta</taxon>
        <taxon>Magnoliopsida</taxon>
        <taxon>Ranunculales</taxon>
        <taxon>Papaveraceae</taxon>
        <taxon>Papaveroideae</taxon>
        <taxon>Papaver</taxon>
    </lineage>
</organism>
<keyword evidence="2" id="KW-1185">Reference proteome</keyword>
<evidence type="ECO:0000313" key="2">
    <source>
        <dbReference type="Proteomes" id="UP000316621"/>
    </source>
</evidence>
<dbReference type="Gramene" id="RZC43500">
    <property type="protein sequence ID" value="RZC43500"/>
    <property type="gene ID" value="C5167_036449"/>
</dbReference>
<reference evidence="1 2" key="1">
    <citation type="journal article" date="2018" name="Science">
        <title>The opium poppy genome and morphinan production.</title>
        <authorList>
            <person name="Guo L."/>
            <person name="Winzer T."/>
            <person name="Yang X."/>
            <person name="Li Y."/>
            <person name="Ning Z."/>
            <person name="He Z."/>
            <person name="Teodor R."/>
            <person name="Lu Y."/>
            <person name="Bowser T.A."/>
            <person name="Graham I.A."/>
            <person name="Ye K."/>
        </authorList>
    </citation>
    <scope>NUCLEOTIDE SEQUENCE [LARGE SCALE GENOMIC DNA]</scope>
    <source>
        <strain evidence="2">cv. HN1</strain>
        <tissue evidence="1">Leaves</tissue>
    </source>
</reference>
<accession>A0A4Y7I6N9</accession>
<sequence>MGILKIPPVISHMFCFRFKGLVTDGSRLLPLGQAVRYGSKAKNQTHVFAICEAVPKKKVDSAAQCILGYSDLHLCLRIVFKKHVNLSAKTCTVSVRLVSA</sequence>
<dbReference type="EMBL" id="CM010715">
    <property type="protein sequence ID" value="RZC43500.1"/>
    <property type="molecule type" value="Genomic_DNA"/>
</dbReference>
<evidence type="ECO:0000313" key="1">
    <source>
        <dbReference type="EMBL" id="RZC43500.1"/>
    </source>
</evidence>
<dbReference type="AlphaFoldDB" id="A0A4Y7I6N9"/>